<proteinExistence type="predicted"/>
<accession>A0A099ZBF5</accession>
<sequence length="51" mass="6220">NGCKLKHRMFHLHVRKNFFTVRATEHWNRLPREVVESPFLEIFKTRLDATL</sequence>
<evidence type="ECO:0000313" key="1">
    <source>
        <dbReference type="EMBL" id="KGL79047.1"/>
    </source>
</evidence>
<feature type="non-terminal residue" evidence="1">
    <location>
        <position position="51"/>
    </location>
</feature>
<gene>
    <name evidence="1" type="ORF">N309_01262</name>
</gene>
<protein>
    <submittedName>
        <fullName evidence="1">Uncharacterized protein</fullName>
    </submittedName>
</protein>
<organism evidence="1 2">
    <name type="scientific">Tinamus guttatus</name>
    <name type="common">White-throated tinamou</name>
    <dbReference type="NCBI Taxonomy" id="94827"/>
    <lineage>
        <taxon>Eukaryota</taxon>
        <taxon>Metazoa</taxon>
        <taxon>Chordata</taxon>
        <taxon>Craniata</taxon>
        <taxon>Vertebrata</taxon>
        <taxon>Euteleostomi</taxon>
        <taxon>Archelosauria</taxon>
        <taxon>Archosauria</taxon>
        <taxon>Dinosauria</taxon>
        <taxon>Saurischia</taxon>
        <taxon>Theropoda</taxon>
        <taxon>Coelurosauria</taxon>
        <taxon>Aves</taxon>
        <taxon>Palaeognathae</taxon>
        <taxon>Tinamiformes</taxon>
        <taxon>Tinamidae</taxon>
        <taxon>Tinamus</taxon>
    </lineage>
</organism>
<name>A0A099ZBF5_TINGU</name>
<evidence type="ECO:0000313" key="2">
    <source>
        <dbReference type="Proteomes" id="UP000053641"/>
    </source>
</evidence>
<reference evidence="1 2" key="1">
    <citation type="submission" date="2014-06" db="EMBL/GenBank/DDBJ databases">
        <title>Genome evolution of avian class.</title>
        <authorList>
            <person name="Zhang G."/>
            <person name="Li C."/>
        </authorList>
    </citation>
    <scope>NUCLEOTIDE SEQUENCE [LARGE SCALE GENOMIC DNA]</scope>
    <source>
        <strain evidence="1">BGI_N309</strain>
    </source>
</reference>
<dbReference type="AlphaFoldDB" id="A0A099ZBF5"/>
<dbReference type="Proteomes" id="UP000053641">
    <property type="component" value="Unassembled WGS sequence"/>
</dbReference>
<keyword evidence="2" id="KW-1185">Reference proteome</keyword>
<feature type="non-terminal residue" evidence="1">
    <location>
        <position position="1"/>
    </location>
</feature>
<dbReference type="STRING" id="94827.A0A099ZBF5"/>
<dbReference type="EMBL" id="KL891735">
    <property type="protein sequence ID" value="KGL79047.1"/>
    <property type="molecule type" value="Genomic_DNA"/>
</dbReference>